<feature type="compositionally biased region" description="Low complexity" evidence="1">
    <location>
        <begin position="882"/>
        <end position="891"/>
    </location>
</feature>
<dbReference type="AlphaFoldDB" id="A0A409VYP3"/>
<feature type="compositionally biased region" description="Basic and acidic residues" evidence="1">
    <location>
        <begin position="827"/>
        <end position="840"/>
    </location>
</feature>
<dbReference type="Proteomes" id="UP000284706">
    <property type="component" value="Unassembled WGS sequence"/>
</dbReference>
<feature type="compositionally biased region" description="Low complexity" evidence="1">
    <location>
        <begin position="93"/>
        <end position="117"/>
    </location>
</feature>
<comment type="caution">
    <text evidence="2">The sequence shown here is derived from an EMBL/GenBank/DDBJ whole genome shotgun (WGS) entry which is preliminary data.</text>
</comment>
<dbReference type="EMBL" id="NHYE01005506">
    <property type="protein sequence ID" value="PPQ71351.1"/>
    <property type="molecule type" value="Genomic_DNA"/>
</dbReference>
<evidence type="ECO:0000313" key="2">
    <source>
        <dbReference type="EMBL" id="PPQ71351.1"/>
    </source>
</evidence>
<feature type="compositionally biased region" description="Polar residues" evidence="1">
    <location>
        <begin position="220"/>
        <end position="233"/>
    </location>
</feature>
<feature type="region of interest" description="Disordered" evidence="1">
    <location>
        <begin position="83"/>
        <end position="127"/>
    </location>
</feature>
<feature type="compositionally biased region" description="Low complexity" evidence="1">
    <location>
        <begin position="495"/>
        <end position="514"/>
    </location>
</feature>
<proteinExistence type="predicted"/>
<feature type="compositionally biased region" description="Basic residues" evidence="1">
    <location>
        <begin position="1"/>
        <end position="13"/>
    </location>
</feature>
<feature type="region of interest" description="Disordered" evidence="1">
    <location>
        <begin position="1"/>
        <end position="61"/>
    </location>
</feature>
<feature type="compositionally biased region" description="Basic and acidic residues" evidence="1">
    <location>
        <begin position="291"/>
        <end position="308"/>
    </location>
</feature>
<feature type="compositionally biased region" description="Polar residues" evidence="1">
    <location>
        <begin position="23"/>
        <end position="34"/>
    </location>
</feature>
<feature type="region of interest" description="Disordered" evidence="1">
    <location>
        <begin position="257"/>
        <end position="959"/>
    </location>
</feature>
<evidence type="ECO:0000313" key="3">
    <source>
        <dbReference type="Proteomes" id="UP000284706"/>
    </source>
</evidence>
<reference evidence="2 3" key="1">
    <citation type="journal article" date="2018" name="Evol. Lett.">
        <title>Horizontal gene cluster transfer increased hallucinogenic mushroom diversity.</title>
        <authorList>
            <person name="Reynolds H.T."/>
            <person name="Vijayakumar V."/>
            <person name="Gluck-Thaler E."/>
            <person name="Korotkin H.B."/>
            <person name="Matheny P.B."/>
            <person name="Slot J.C."/>
        </authorList>
    </citation>
    <scope>NUCLEOTIDE SEQUENCE [LARGE SCALE GENOMIC DNA]</scope>
    <source>
        <strain evidence="2 3">SRW20</strain>
    </source>
</reference>
<feature type="compositionally biased region" description="Pro residues" evidence="1">
    <location>
        <begin position="856"/>
        <end position="868"/>
    </location>
</feature>
<evidence type="ECO:0000256" key="1">
    <source>
        <dbReference type="SAM" id="MobiDB-lite"/>
    </source>
</evidence>
<sequence>MSTRQNKKQRKGRNNANNRERTVTTLTGDPSTPYLNPPASEKAAMSTSFAGNAGGSGGGKMHNVSMSPQAYAMQNPYGFGFHPSFTPMQNAHQPQQFQSSQQQYYSPPSQSQQPTSQMLADVPLPPGKNDLEILQNLKKMILDNQHPFYKAVPNPTYLANLWKGPSTQSQQTGKPADQAQTGTEYRTQSNEGQAPASQPRGSNGDRRQTRNQTRDRRPSSGGNQQNNAGQSERYNAPLGNHAASNLSLENLNISKDSRASSAAGPSLESRLSAAPVSVDARRPAEAPESQRQGRHEYPPRAHSRDDYAAPRPPASAYDDRNMDVTMDGKSSVYVKEEVPRSGSWAPRDARPRSVTPRPQAAGVSTNASRSLDVPARVAAQSVDDREHDRSRREGWPEHDPRLEYDGSRDARQARPAQYGPETPRAPVEVALPADTRRASIAPPISDVRLPVDSRPLLDTRVNPHTTPTRAVERPAAEIMEDIGSSRSSSARPQDASIPSAAPVPPAVSADALVAEPPPLKDRLAQPPSQPPRHVAEAPAPPIEQRPQSQHAPAVAHNRPGKPQRGPKDRIPGPGYGGGPPPPYDAPHRDGDRGLHRPHTPPTPPLRHAGGGPPPHRAYDARSASVDRPRAPPAGSPASRGPPPREYRGPPGRDVPRPAGQSYRPDYYDDPRYDPRYEGRPYRDYSPPPPAPPPAPPTSARAGPSVVEPPPASRADYYPPRGRGWEEDDYYKGRGWEGPPGERGRYDRDYPPPRSAGWEGRDREYDTRDYPPGPPPPGPPYDDRYPPGPPGDRGRPPPPPPPGGYAAPYSRVRPRSPSPIRRGAAPVDDSRPPLKRAREDYAPDYYPPASNRRPGDYPGPPRSGSPGAPPSSSGWGGPPPPSASSANSMGPPHSHPPPADRDYRMGREPPPMEYGPPSGGYDRPRSPGPPSGRVPYSRGGGGYGRGGEPRDRSAYPMQRP</sequence>
<feature type="compositionally biased region" description="Pro residues" evidence="1">
    <location>
        <begin position="770"/>
        <end position="802"/>
    </location>
</feature>
<gene>
    <name evidence="2" type="ORF">CVT26_011988</name>
</gene>
<feature type="region of interest" description="Disordered" evidence="1">
    <location>
        <begin position="162"/>
        <end position="238"/>
    </location>
</feature>
<name>A0A409VYP3_9AGAR</name>
<feature type="compositionally biased region" description="Basic and acidic residues" evidence="1">
    <location>
        <begin position="585"/>
        <end position="594"/>
    </location>
</feature>
<dbReference type="OrthoDB" id="3184410at2759"/>
<feature type="compositionally biased region" description="Pro residues" evidence="1">
    <location>
        <begin position="685"/>
        <end position="696"/>
    </location>
</feature>
<dbReference type="STRING" id="231916.A0A409VYP3"/>
<feature type="compositionally biased region" description="Basic and acidic residues" evidence="1">
    <location>
        <begin position="665"/>
        <end position="682"/>
    </location>
</feature>
<dbReference type="InParanoid" id="A0A409VYP3"/>
<organism evidence="2 3">
    <name type="scientific">Gymnopilus dilepis</name>
    <dbReference type="NCBI Taxonomy" id="231916"/>
    <lineage>
        <taxon>Eukaryota</taxon>
        <taxon>Fungi</taxon>
        <taxon>Dikarya</taxon>
        <taxon>Basidiomycota</taxon>
        <taxon>Agaricomycotina</taxon>
        <taxon>Agaricomycetes</taxon>
        <taxon>Agaricomycetidae</taxon>
        <taxon>Agaricales</taxon>
        <taxon>Agaricineae</taxon>
        <taxon>Hymenogastraceae</taxon>
        <taxon>Gymnopilus</taxon>
    </lineage>
</organism>
<feature type="compositionally biased region" description="Pro residues" evidence="1">
    <location>
        <begin position="630"/>
        <end position="641"/>
    </location>
</feature>
<feature type="compositionally biased region" description="Polar residues" evidence="1">
    <location>
        <begin position="165"/>
        <end position="201"/>
    </location>
</feature>
<feature type="compositionally biased region" description="Basic and acidic residues" evidence="1">
    <location>
        <begin position="203"/>
        <end position="218"/>
    </location>
</feature>
<keyword evidence="3" id="KW-1185">Reference proteome</keyword>
<feature type="compositionally biased region" description="Basic and acidic residues" evidence="1">
    <location>
        <begin position="758"/>
        <end position="768"/>
    </location>
</feature>
<accession>A0A409VYP3</accession>
<feature type="compositionally biased region" description="Basic and acidic residues" evidence="1">
    <location>
        <begin position="616"/>
        <end position="629"/>
    </location>
</feature>
<protein>
    <submittedName>
        <fullName evidence="2">Uncharacterized protein</fullName>
    </submittedName>
</protein>
<feature type="compositionally biased region" description="Basic and acidic residues" evidence="1">
    <location>
        <begin position="382"/>
        <end position="412"/>
    </location>
</feature>
<feature type="compositionally biased region" description="Basic and acidic residues" evidence="1">
    <location>
        <begin position="897"/>
        <end position="906"/>
    </location>
</feature>
<feature type="compositionally biased region" description="Basic and acidic residues" evidence="1">
    <location>
        <begin position="729"/>
        <end position="750"/>
    </location>
</feature>